<protein>
    <recommendedName>
        <fullName evidence="7 9">Large ribosomal subunit protein uL24</fullName>
    </recommendedName>
</protein>
<evidence type="ECO:0000313" key="13">
    <source>
        <dbReference type="Proteomes" id="UP000032545"/>
    </source>
</evidence>
<dbReference type="GO" id="GO:1990904">
    <property type="term" value="C:ribonucleoprotein complex"/>
    <property type="evidence" value="ECO:0007669"/>
    <property type="project" value="UniProtKB-KW"/>
</dbReference>
<dbReference type="PANTHER" id="PTHR12903">
    <property type="entry name" value="MITOCHONDRIAL RIBOSOMAL PROTEIN L24"/>
    <property type="match status" value="1"/>
</dbReference>
<keyword evidence="13" id="KW-1185">Reference proteome</keyword>
<comment type="function">
    <text evidence="1 9">One of two assembly initiator proteins, it binds directly to the 5'-end of the 23S rRNA, where it nucleates assembly of the 50S subunit.</text>
</comment>
<dbReference type="InterPro" id="IPR005825">
    <property type="entry name" value="Ribosomal_uL24_CS"/>
</dbReference>
<dbReference type="InterPro" id="IPR003256">
    <property type="entry name" value="Ribosomal_uL24"/>
</dbReference>
<evidence type="ECO:0000313" key="12">
    <source>
        <dbReference type="EMBL" id="KJE24080.1"/>
    </source>
</evidence>
<dbReference type="GO" id="GO:0019843">
    <property type="term" value="F:rRNA binding"/>
    <property type="evidence" value="ECO:0007669"/>
    <property type="project" value="UniProtKB-UniRule"/>
</dbReference>
<dbReference type="PATRIC" id="fig|1502723.3.peg.6041"/>
<dbReference type="SMART" id="SM00739">
    <property type="entry name" value="KOW"/>
    <property type="match status" value="1"/>
</dbReference>
<dbReference type="AlphaFoldDB" id="A0A0D8BJ25"/>
<evidence type="ECO:0000256" key="5">
    <source>
        <dbReference type="ARBA" id="ARBA00022980"/>
    </source>
</evidence>
<dbReference type="InterPro" id="IPR057264">
    <property type="entry name" value="Ribosomal_uL24_C"/>
</dbReference>
<reference evidence="12 13" key="2">
    <citation type="journal article" date="2016" name="Genome Announc.">
        <title>Permanent Draft Genome Sequences for Two Variants of Frankia sp. Strain CpI1, the First Frankia Strain Isolated from Root Nodules of Comptonia peregrina.</title>
        <authorList>
            <person name="Oshone R."/>
            <person name="Hurst S.G.IV."/>
            <person name="Abebe-Akele F."/>
            <person name="Simpson S."/>
            <person name="Morris K."/>
            <person name="Thomas W.K."/>
            <person name="Tisa L.S."/>
        </authorList>
    </citation>
    <scope>NUCLEOTIDE SEQUENCE [LARGE SCALE GENOMIC DNA]</scope>
    <source>
        <strain evidence="13">CpI1-S</strain>
    </source>
</reference>
<evidence type="ECO:0000256" key="4">
    <source>
        <dbReference type="ARBA" id="ARBA00022884"/>
    </source>
</evidence>
<evidence type="ECO:0000256" key="2">
    <source>
        <dbReference type="ARBA" id="ARBA00010618"/>
    </source>
</evidence>
<dbReference type="PROSITE" id="PS01108">
    <property type="entry name" value="RIBOSOMAL_L24"/>
    <property type="match status" value="1"/>
</dbReference>
<dbReference type="Gene3D" id="2.30.30.30">
    <property type="match status" value="1"/>
</dbReference>
<dbReference type="GO" id="GO:0006412">
    <property type="term" value="P:translation"/>
    <property type="evidence" value="ECO:0007669"/>
    <property type="project" value="UniProtKB-UniRule"/>
</dbReference>
<organism evidence="12 13">
    <name type="scientific">Frankia torreyi</name>
    <dbReference type="NCBI Taxonomy" id="1856"/>
    <lineage>
        <taxon>Bacteria</taxon>
        <taxon>Bacillati</taxon>
        <taxon>Actinomycetota</taxon>
        <taxon>Actinomycetes</taxon>
        <taxon>Frankiales</taxon>
        <taxon>Frankiaceae</taxon>
        <taxon>Frankia</taxon>
    </lineage>
</organism>
<dbReference type="NCBIfam" id="TIGR01079">
    <property type="entry name" value="rplX_bact"/>
    <property type="match status" value="1"/>
</dbReference>
<evidence type="ECO:0000256" key="3">
    <source>
        <dbReference type="ARBA" id="ARBA00022730"/>
    </source>
</evidence>
<keyword evidence="6 9" id="KW-0687">Ribonucleoprotein</keyword>
<accession>A0A0D8BJ25</accession>
<evidence type="ECO:0000256" key="8">
    <source>
        <dbReference type="ARBA" id="ARBA00058688"/>
    </source>
</evidence>
<keyword evidence="4 9" id="KW-0694">RNA-binding</keyword>
<dbReference type="Proteomes" id="UP000032545">
    <property type="component" value="Unassembled WGS sequence"/>
</dbReference>
<evidence type="ECO:0000259" key="11">
    <source>
        <dbReference type="SMART" id="SM00739"/>
    </source>
</evidence>
<dbReference type="SMR" id="A0A0D8BJ25"/>
<evidence type="ECO:0000256" key="10">
    <source>
        <dbReference type="RuleBase" id="RU003477"/>
    </source>
</evidence>
<evidence type="ECO:0000256" key="7">
    <source>
        <dbReference type="ARBA" id="ARBA00035206"/>
    </source>
</evidence>
<dbReference type="GO" id="GO:0003735">
    <property type="term" value="F:structural constituent of ribosome"/>
    <property type="evidence" value="ECO:0007669"/>
    <property type="project" value="InterPro"/>
</dbReference>
<dbReference type="EMBL" id="JYFN01000008">
    <property type="protein sequence ID" value="KJE24080.1"/>
    <property type="molecule type" value="Genomic_DNA"/>
</dbReference>
<gene>
    <name evidence="9" type="primary">rplX</name>
    <name evidence="12" type="ORF">FF36_01482</name>
</gene>
<dbReference type="SUPFAM" id="SSF50104">
    <property type="entry name" value="Translation proteins SH3-like domain"/>
    <property type="match status" value="1"/>
</dbReference>
<evidence type="ECO:0000256" key="9">
    <source>
        <dbReference type="HAMAP-Rule" id="MF_01326"/>
    </source>
</evidence>
<name>A0A0D8BJ25_9ACTN</name>
<keyword evidence="5 9" id="KW-0689">Ribosomal protein</keyword>
<dbReference type="Pfam" id="PF17136">
    <property type="entry name" value="ribosomal_L24"/>
    <property type="match status" value="1"/>
</dbReference>
<dbReference type="InterPro" id="IPR005824">
    <property type="entry name" value="KOW"/>
</dbReference>
<dbReference type="CDD" id="cd06089">
    <property type="entry name" value="KOW_RPL26"/>
    <property type="match status" value="1"/>
</dbReference>
<comment type="similarity">
    <text evidence="2 9 10">Belongs to the universal ribosomal protein uL24 family.</text>
</comment>
<comment type="function">
    <text evidence="8 9">One of the proteins that surrounds the polypeptide exit tunnel on the outside of the subunit.</text>
</comment>
<comment type="caution">
    <text evidence="12">The sequence shown here is derived from an EMBL/GenBank/DDBJ whole genome shotgun (WGS) entry which is preliminary data.</text>
</comment>
<dbReference type="GO" id="GO:0005840">
    <property type="term" value="C:ribosome"/>
    <property type="evidence" value="ECO:0007669"/>
    <property type="project" value="UniProtKB-KW"/>
</dbReference>
<evidence type="ECO:0000256" key="6">
    <source>
        <dbReference type="ARBA" id="ARBA00023274"/>
    </source>
</evidence>
<feature type="domain" description="KOW" evidence="11">
    <location>
        <begin position="7"/>
        <end position="34"/>
    </location>
</feature>
<dbReference type="Pfam" id="PF00467">
    <property type="entry name" value="KOW"/>
    <property type="match status" value="1"/>
</dbReference>
<dbReference type="InterPro" id="IPR041988">
    <property type="entry name" value="Ribosomal_uL24_KOW"/>
</dbReference>
<reference evidence="13" key="1">
    <citation type="submission" date="2015-02" db="EMBL/GenBank/DDBJ databases">
        <title>Draft Genome of Frankia sp. CpI1-S.</title>
        <authorList>
            <person name="Oshone R.T."/>
            <person name="Ngom M."/>
            <person name="Ghodhbane-Gtari F."/>
            <person name="Gtari M."/>
            <person name="Morris K."/>
            <person name="Thomas K."/>
            <person name="Sen A."/>
            <person name="Tisa L.S."/>
        </authorList>
    </citation>
    <scope>NUCLEOTIDE SEQUENCE [LARGE SCALE GENOMIC DNA]</scope>
    <source>
        <strain evidence="13">CpI1-S</strain>
    </source>
</reference>
<sequence>MTVATLKIKKGDTVQIITGKDRGLKGKVIRAYPEQNKVLVEGANRITRHTRVQQSARGSQSGGIVTQEAPIHVSNVMIVDPSDGRPTRIGYRINEDGTKVRISRRTGAEL</sequence>
<dbReference type="InterPro" id="IPR014722">
    <property type="entry name" value="Rib_uL2_dom2"/>
</dbReference>
<comment type="subunit">
    <text evidence="9">Part of the 50S ribosomal subunit.</text>
</comment>
<keyword evidence="3 9" id="KW-0699">rRNA-binding</keyword>
<proteinExistence type="inferred from homology"/>
<dbReference type="InterPro" id="IPR008991">
    <property type="entry name" value="Translation_prot_SH3-like_sf"/>
</dbReference>
<evidence type="ECO:0000256" key="1">
    <source>
        <dbReference type="ARBA" id="ARBA00004072"/>
    </source>
</evidence>
<dbReference type="HAMAP" id="MF_01326_B">
    <property type="entry name" value="Ribosomal_uL24_B"/>
    <property type="match status" value="1"/>
</dbReference>
<dbReference type="FunFam" id="2.30.30.30:FF:000004">
    <property type="entry name" value="50S ribosomal protein L24"/>
    <property type="match status" value="1"/>
</dbReference>